<dbReference type="AlphaFoldDB" id="F4L2R3"/>
<evidence type="ECO:0000313" key="2">
    <source>
        <dbReference type="Proteomes" id="UP000008461"/>
    </source>
</evidence>
<reference key="2">
    <citation type="submission" date="2011-04" db="EMBL/GenBank/DDBJ databases">
        <title>Complete sequence of chromosome of Haliscomenobacter hydrossis DSM 1100.</title>
        <authorList>
            <consortium name="US DOE Joint Genome Institute (JGI-PGF)"/>
            <person name="Lucas S."/>
            <person name="Han J."/>
            <person name="Lapidus A."/>
            <person name="Bruce D."/>
            <person name="Goodwin L."/>
            <person name="Pitluck S."/>
            <person name="Peters L."/>
            <person name="Kyrpides N."/>
            <person name="Mavromatis K."/>
            <person name="Ivanova N."/>
            <person name="Ovchinnikova G."/>
            <person name="Pagani I."/>
            <person name="Daligault H."/>
            <person name="Detter J.C."/>
            <person name="Han C."/>
            <person name="Land M."/>
            <person name="Hauser L."/>
            <person name="Markowitz V."/>
            <person name="Cheng J.-F."/>
            <person name="Hugenholtz P."/>
            <person name="Woyke T."/>
            <person name="Wu D."/>
            <person name="Verbarg S."/>
            <person name="Frueling A."/>
            <person name="Brambilla E."/>
            <person name="Klenk H.-P."/>
            <person name="Eisen J.A."/>
        </authorList>
    </citation>
    <scope>NUCLEOTIDE SEQUENCE</scope>
    <source>
        <strain>DSM 1100</strain>
    </source>
</reference>
<dbReference type="EMBL" id="CP002691">
    <property type="protein sequence ID" value="AEE48627.1"/>
    <property type="molecule type" value="Genomic_DNA"/>
</dbReference>
<dbReference type="InterPro" id="IPR005368">
    <property type="entry name" value="UPF0175"/>
</dbReference>
<dbReference type="KEGG" id="hhy:Halhy_0719"/>
<sequence length="78" mass="8977">MVINIPDQALLSAKISSEELLLDFAVYLYEKKILSIGQARKVVDLDLITFQKELAKRDVFIHFEIEDLEKDLVNLEAL</sequence>
<name>F4L2R3_HALH1</name>
<dbReference type="Proteomes" id="UP000008461">
    <property type="component" value="Chromosome"/>
</dbReference>
<organism evidence="1 2">
    <name type="scientific">Haliscomenobacter hydrossis (strain ATCC 27775 / DSM 1100 / LMG 10767 / O)</name>
    <dbReference type="NCBI Taxonomy" id="760192"/>
    <lineage>
        <taxon>Bacteria</taxon>
        <taxon>Pseudomonadati</taxon>
        <taxon>Bacteroidota</taxon>
        <taxon>Saprospiria</taxon>
        <taxon>Saprospirales</taxon>
        <taxon>Haliscomenobacteraceae</taxon>
        <taxon>Haliscomenobacter</taxon>
    </lineage>
</organism>
<dbReference type="eggNOG" id="COG2886">
    <property type="taxonomic scope" value="Bacteria"/>
</dbReference>
<evidence type="ECO:0000313" key="1">
    <source>
        <dbReference type="EMBL" id="AEE48627.1"/>
    </source>
</evidence>
<protein>
    <submittedName>
        <fullName evidence="1">Uncharacterized protein</fullName>
    </submittedName>
</protein>
<dbReference type="STRING" id="760192.Halhy_0719"/>
<proteinExistence type="predicted"/>
<dbReference type="RefSeq" id="WP_013763191.1">
    <property type="nucleotide sequence ID" value="NC_015510.1"/>
</dbReference>
<reference evidence="1 2" key="1">
    <citation type="journal article" date="2011" name="Stand. Genomic Sci.">
        <title>Complete genome sequence of Haliscomenobacter hydrossis type strain (O).</title>
        <authorList>
            <consortium name="US DOE Joint Genome Institute (JGI-PGF)"/>
            <person name="Daligault H."/>
            <person name="Lapidus A."/>
            <person name="Zeytun A."/>
            <person name="Nolan M."/>
            <person name="Lucas S."/>
            <person name="Del Rio T.G."/>
            <person name="Tice H."/>
            <person name="Cheng J.F."/>
            <person name="Tapia R."/>
            <person name="Han C."/>
            <person name="Goodwin L."/>
            <person name="Pitluck S."/>
            <person name="Liolios K."/>
            <person name="Pagani I."/>
            <person name="Ivanova N."/>
            <person name="Huntemann M."/>
            <person name="Mavromatis K."/>
            <person name="Mikhailova N."/>
            <person name="Pati A."/>
            <person name="Chen A."/>
            <person name="Palaniappan K."/>
            <person name="Land M."/>
            <person name="Hauser L."/>
            <person name="Brambilla E.M."/>
            <person name="Rohde M."/>
            <person name="Verbarg S."/>
            <person name="Goker M."/>
            <person name="Bristow J."/>
            <person name="Eisen J.A."/>
            <person name="Markowitz V."/>
            <person name="Hugenholtz P."/>
            <person name="Kyrpides N.C."/>
            <person name="Klenk H.P."/>
            <person name="Woyke T."/>
        </authorList>
    </citation>
    <scope>NUCLEOTIDE SEQUENCE [LARGE SCALE GENOMIC DNA]</scope>
    <source>
        <strain evidence="2">ATCC 27775 / DSM 1100 / LMG 10767 / O</strain>
    </source>
</reference>
<accession>F4L2R3</accession>
<dbReference type="HOGENOM" id="CLU_154570_2_0_10"/>
<keyword evidence="2" id="KW-1185">Reference proteome</keyword>
<dbReference type="Pfam" id="PF03683">
    <property type="entry name" value="UPF0175"/>
    <property type="match status" value="1"/>
</dbReference>
<gene>
    <name evidence="1" type="ordered locus">Halhy_0719</name>
</gene>